<gene>
    <name evidence="2" type="ORF">D7S86_28570</name>
</gene>
<protein>
    <recommendedName>
        <fullName evidence="4">Curli production assembly/transport component CsgE</fullName>
    </recommendedName>
</protein>
<name>A0A494X0A8_9BURK</name>
<comment type="caution">
    <text evidence="2">The sequence shown here is derived from an EMBL/GenBank/DDBJ whole genome shotgun (WGS) entry which is preliminary data.</text>
</comment>
<keyword evidence="1" id="KW-0732">Signal</keyword>
<dbReference type="PROSITE" id="PS51257">
    <property type="entry name" value="PROKAR_LIPOPROTEIN"/>
    <property type="match status" value="1"/>
</dbReference>
<proteinExistence type="predicted"/>
<feature type="chain" id="PRO_5019715469" description="Curli production assembly/transport component CsgE" evidence="1">
    <location>
        <begin position="23"/>
        <end position="142"/>
    </location>
</feature>
<evidence type="ECO:0000256" key="1">
    <source>
        <dbReference type="SAM" id="SignalP"/>
    </source>
</evidence>
<keyword evidence="3" id="KW-1185">Reference proteome</keyword>
<evidence type="ECO:0000313" key="3">
    <source>
        <dbReference type="Proteomes" id="UP000270342"/>
    </source>
</evidence>
<dbReference type="AlphaFoldDB" id="A0A494X0A8"/>
<dbReference type="EMBL" id="RBZU01000025">
    <property type="protein sequence ID" value="RKP43770.1"/>
    <property type="molecule type" value="Genomic_DNA"/>
</dbReference>
<evidence type="ECO:0000313" key="2">
    <source>
        <dbReference type="EMBL" id="RKP43770.1"/>
    </source>
</evidence>
<evidence type="ECO:0008006" key="4">
    <source>
        <dbReference type="Google" id="ProtNLM"/>
    </source>
</evidence>
<feature type="signal peptide" evidence="1">
    <location>
        <begin position="1"/>
        <end position="22"/>
    </location>
</feature>
<dbReference type="Proteomes" id="UP000270342">
    <property type="component" value="Unassembled WGS sequence"/>
</dbReference>
<organism evidence="2 3">
    <name type="scientific">Pararobbsia silviterrae</name>
    <dbReference type="NCBI Taxonomy" id="1792498"/>
    <lineage>
        <taxon>Bacteria</taxon>
        <taxon>Pseudomonadati</taxon>
        <taxon>Pseudomonadota</taxon>
        <taxon>Betaproteobacteria</taxon>
        <taxon>Burkholderiales</taxon>
        <taxon>Burkholderiaceae</taxon>
        <taxon>Pararobbsia</taxon>
    </lineage>
</organism>
<dbReference type="RefSeq" id="WP_121091521.1">
    <property type="nucleotide sequence ID" value="NZ_RBZU01000025.1"/>
</dbReference>
<reference evidence="2 3" key="1">
    <citation type="submission" date="2018-10" db="EMBL/GenBank/DDBJ databases">
        <title>Robbsia sp. DHC34, isolated from soil.</title>
        <authorList>
            <person name="Gao Z.-H."/>
            <person name="Qiu L.-H."/>
        </authorList>
    </citation>
    <scope>NUCLEOTIDE SEQUENCE [LARGE SCALE GENOMIC DNA]</scope>
    <source>
        <strain evidence="2 3">DHC34</strain>
    </source>
</reference>
<accession>A0A494X0A8</accession>
<sequence>MRTTRRLLIGIVLASLSCASFAFDATTHLTNVPLTEQDVGSLLTRGLSKQFDTVFPEHDYGIRVTAFSRDIGNQQEAVYLSLELARRLPDGHYLSPHASDSTIVTQGSGLSLAQKRANLVAALTTLTAEFDKAMLARRATVK</sequence>